<dbReference type="EMBL" id="WJNH01000006">
    <property type="protein sequence ID" value="MRG86723.1"/>
    <property type="molecule type" value="Genomic_DNA"/>
</dbReference>
<reference evidence="1 2" key="1">
    <citation type="submission" date="2019-11" db="EMBL/GenBank/DDBJ databases">
        <authorList>
            <person name="Li J."/>
        </authorList>
    </citation>
    <scope>NUCLEOTIDE SEQUENCE [LARGE SCALE GENOMIC DNA]</scope>
    <source>
        <strain evidence="1 2">J4</strain>
    </source>
</reference>
<evidence type="ECO:0000313" key="2">
    <source>
        <dbReference type="Proteomes" id="UP000480185"/>
    </source>
</evidence>
<dbReference type="Proteomes" id="UP000480185">
    <property type="component" value="Unassembled WGS sequence"/>
</dbReference>
<organism evidence="1 2">
    <name type="scientific">Salinibacillus xinjiangensis</name>
    <dbReference type="NCBI Taxonomy" id="1229268"/>
    <lineage>
        <taxon>Bacteria</taxon>
        <taxon>Bacillati</taxon>
        <taxon>Bacillota</taxon>
        <taxon>Bacilli</taxon>
        <taxon>Bacillales</taxon>
        <taxon>Bacillaceae</taxon>
        <taxon>Salinibacillus</taxon>
    </lineage>
</organism>
<name>A0A6G1X6U2_9BACI</name>
<protein>
    <submittedName>
        <fullName evidence="1">Uncharacterized protein</fullName>
    </submittedName>
</protein>
<evidence type="ECO:0000313" key="1">
    <source>
        <dbReference type="EMBL" id="MRG86723.1"/>
    </source>
</evidence>
<dbReference type="AlphaFoldDB" id="A0A6G1X6U2"/>
<keyword evidence="2" id="KW-1185">Reference proteome</keyword>
<proteinExistence type="predicted"/>
<gene>
    <name evidence="1" type="ORF">GH754_10415</name>
</gene>
<accession>A0A6G1X6U2</accession>
<sequence>MDKKIFKTPTEIEMESGRDFVEICEELLSKGYSTTEIALKLKLKHASTVSSTLSRKKYQKLNLEDEYTAEIKRKIVYRDRISFEEAFQNTFQISFEEYLYKKYIEEKHSQAQLGALLGVDAKTVGNYLKHYGIKKNLSEARRDAIDKGLINYGEIKVKARKTASKSLSLSNIQEWVRELFKAFLYETISTIESDKQLEVIIGFDEWGILKDKEVDLPIIIIIDNNNNTFLKYSIEFNHETWHNKKQSLDEMKAFRLTENGWRHFTIINKKSDSYANLEKQIRSIAKEIVNDILSQL</sequence>
<comment type="caution">
    <text evidence="1">The sequence shown here is derived from an EMBL/GenBank/DDBJ whole genome shotgun (WGS) entry which is preliminary data.</text>
</comment>
<dbReference type="RefSeq" id="WP_153728635.1">
    <property type="nucleotide sequence ID" value="NZ_WJNH01000006.1"/>
</dbReference>